<proteinExistence type="predicted"/>
<sequence>MSGFQLPEPATYLLYCEGSAERVAMEILLDAGLLRFGSDDVVCDRMTGRPTIQRGKPDNLASQYLQMSYENPIVILYILDSLKEQLKLPRYASDTDVYYFHTRPEIEILTIIREGRYADFMNHAGRDAARYCQKELGLSDIKKEKFLRGYWDGESLRDAILEYRRVHKKASKGELSLADLLRSE</sequence>
<dbReference type="EMBL" id="JGZC01000004">
    <property type="protein sequence ID" value="KFI70970.1"/>
    <property type="molecule type" value="Genomic_DNA"/>
</dbReference>
<evidence type="ECO:0000313" key="1">
    <source>
        <dbReference type="EMBL" id="KFI70970.1"/>
    </source>
</evidence>
<dbReference type="RefSeq" id="WP_033522716.1">
    <property type="nucleotide sequence ID" value="NZ_CAMJII010000002.1"/>
</dbReference>
<comment type="caution">
    <text evidence="1">The sequence shown here is derived from an EMBL/GenBank/DDBJ whole genome shotgun (WGS) entry which is preliminary data.</text>
</comment>
<evidence type="ECO:0000313" key="2">
    <source>
        <dbReference type="Proteomes" id="UP000029060"/>
    </source>
</evidence>
<gene>
    <name evidence="1" type="ORF">BMERY_1382</name>
</gene>
<protein>
    <submittedName>
        <fullName evidence="1">Uncharacterized protein</fullName>
    </submittedName>
</protein>
<keyword evidence="2" id="KW-1185">Reference proteome</keyword>
<name>A0A087BIX0_9BIFI</name>
<organism evidence="1 2">
    <name type="scientific">Bifidobacterium merycicum</name>
    <dbReference type="NCBI Taxonomy" id="78345"/>
    <lineage>
        <taxon>Bacteria</taxon>
        <taxon>Bacillati</taxon>
        <taxon>Actinomycetota</taxon>
        <taxon>Actinomycetes</taxon>
        <taxon>Bifidobacteriales</taxon>
        <taxon>Bifidobacteriaceae</taxon>
        <taxon>Bifidobacterium</taxon>
    </lineage>
</organism>
<dbReference type="AlphaFoldDB" id="A0A087BIX0"/>
<reference evidence="1 2" key="1">
    <citation type="submission" date="2014-03" db="EMBL/GenBank/DDBJ databases">
        <title>Genomics of Bifidobacteria.</title>
        <authorList>
            <person name="Ventura M."/>
            <person name="Milani C."/>
            <person name="Lugli G.A."/>
        </authorList>
    </citation>
    <scope>NUCLEOTIDE SEQUENCE [LARGE SCALE GENOMIC DNA]</scope>
    <source>
        <strain evidence="1 2">LMG 11341</strain>
    </source>
</reference>
<dbReference type="eggNOG" id="ENOG5032YW9">
    <property type="taxonomic scope" value="Bacteria"/>
</dbReference>
<accession>A0A087BIX0</accession>
<dbReference type="Proteomes" id="UP000029060">
    <property type="component" value="Unassembled WGS sequence"/>
</dbReference>
<dbReference type="OrthoDB" id="1664716at2"/>